<reference evidence="7 8" key="2">
    <citation type="submission" date="2016-12" db="EMBL/GenBank/DDBJ databases">
        <title>Draft Genome Sequence of Cystobacter ferrugineus Strain Cbfe23.</title>
        <authorList>
            <person name="Akbar S."/>
            <person name="Dowd S.E."/>
            <person name="Stevens D.C."/>
        </authorList>
    </citation>
    <scope>NUCLEOTIDE SEQUENCE [LARGE SCALE GENOMIC DNA]</scope>
    <source>
        <strain evidence="7 8">Cbfe23</strain>
    </source>
</reference>
<dbReference type="InterPro" id="IPR029058">
    <property type="entry name" value="AB_hydrolase_fold"/>
</dbReference>
<feature type="domain" description="Carboxylesterase type B" evidence="6">
    <location>
        <begin position="47"/>
        <end position="537"/>
    </location>
</feature>
<dbReference type="PROSITE" id="PS51257">
    <property type="entry name" value="PROKAR_LIPOPROTEIN"/>
    <property type="match status" value="1"/>
</dbReference>
<dbReference type="PANTHER" id="PTHR11559">
    <property type="entry name" value="CARBOXYLESTERASE"/>
    <property type="match status" value="1"/>
</dbReference>
<dbReference type="Proteomes" id="UP000182229">
    <property type="component" value="Unassembled WGS sequence"/>
</dbReference>
<comment type="similarity">
    <text evidence="2">Belongs to the 'GDXG' lipolytic enzyme family.</text>
</comment>
<dbReference type="GO" id="GO:0004104">
    <property type="term" value="F:cholinesterase activity"/>
    <property type="evidence" value="ECO:0007669"/>
    <property type="project" value="InterPro"/>
</dbReference>
<feature type="active site" description="Charge relay system" evidence="4">
    <location>
        <position position="462"/>
    </location>
</feature>
<dbReference type="OrthoDB" id="9775851at2"/>
<protein>
    <recommendedName>
        <fullName evidence="5">Carboxylic ester hydrolase</fullName>
        <ecNumber evidence="5">3.1.1.-</ecNumber>
    </recommendedName>
</protein>
<evidence type="ECO:0000313" key="7">
    <source>
        <dbReference type="EMBL" id="OJH35733.1"/>
    </source>
</evidence>
<evidence type="ECO:0000313" key="8">
    <source>
        <dbReference type="Proteomes" id="UP000182229"/>
    </source>
</evidence>
<keyword evidence="3 5" id="KW-0378">Hydrolase</keyword>
<dbReference type="PRINTS" id="PR00878">
    <property type="entry name" value="CHOLNESTRASE"/>
</dbReference>
<dbReference type="AlphaFoldDB" id="A0A1L9B0P6"/>
<feature type="active site" description="Charge relay system" evidence="4">
    <location>
        <position position="367"/>
    </location>
</feature>
<keyword evidence="8" id="KW-1185">Reference proteome</keyword>
<dbReference type="InterPro" id="IPR050309">
    <property type="entry name" value="Type-B_Carboxylest/Lipase"/>
</dbReference>
<dbReference type="InterPro" id="IPR019826">
    <property type="entry name" value="Carboxylesterase_B_AS"/>
</dbReference>
<dbReference type="InterPro" id="IPR002168">
    <property type="entry name" value="Lipase_GDXG_HIS_AS"/>
</dbReference>
<dbReference type="ESTHER" id="9delt-a0a1l9b0p6">
    <property type="family name" value="Carb_B_Bacteria"/>
</dbReference>
<dbReference type="EMBL" id="MPIN01000013">
    <property type="protein sequence ID" value="OJH35733.1"/>
    <property type="molecule type" value="Genomic_DNA"/>
</dbReference>
<keyword evidence="5" id="KW-0732">Signal</keyword>
<dbReference type="Gene3D" id="3.40.50.1820">
    <property type="entry name" value="alpha/beta hydrolase"/>
    <property type="match status" value="1"/>
</dbReference>
<dbReference type="RefSeq" id="WP_071903307.1">
    <property type="nucleotide sequence ID" value="NZ_MPIN01000013.1"/>
</dbReference>
<gene>
    <name evidence="7" type="ORF">BON30_37390</name>
</gene>
<dbReference type="SUPFAM" id="SSF53474">
    <property type="entry name" value="alpha/beta-Hydrolases"/>
    <property type="match status" value="1"/>
</dbReference>
<dbReference type="InterPro" id="IPR000997">
    <property type="entry name" value="Cholinesterase"/>
</dbReference>
<evidence type="ECO:0000256" key="1">
    <source>
        <dbReference type="ARBA" id="ARBA00005964"/>
    </source>
</evidence>
<dbReference type="PROSITE" id="PS00122">
    <property type="entry name" value="CARBOXYLESTERASE_B_1"/>
    <property type="match status" value="1"/>
</dbReference>
<dbReference type="InterPro" id="IPR002018">
    <property type="entry name" value="CarbesteraseB"/>
</dbReference>
<proteinExistence type="inferred from homology"/>
<dbReference type="STRING" id="83449.BON30_37390"/>
<dbReference type="Pfam" id="PF00135">
    <property type="entry name" value="COesterase"/>
    <property type="match status" value="1"/>
</dbReference>
<comment type="caution">
    <text evidence="7">The sequence shown here is derived from an EMBL/GenBank/DDBJ whole genome shotgun (WGS) entry which is preliminary data.</text>
</comment>
<evidence type="ECO:0000256" key="3">
    <source>
        <dbReference type="ARBA" id="ARBA00022801"/>
    </source>
</evidence>
<accession>A0A1L9B0P6</accession>
<reference evidence="8" key="1">
    <citation type="submission" date="2016-11" db="EMBL/GenBank/DDBJ databases">
        <authorList>
            <person name="Shukria A."/>
            <person name="Stevens D.C."/>
        </authorList>
    </citation>
    <scope>NUCLEOTIDE SEQUENCE [LARGE SCALE GENOMIC DNA]</scope>
    <source>
        <strain evidence="8">Cbfe23</strain>
    </source>
</reference>
<organism evidence="7 8">
    <name type="scientific">Cystobacter ferrugineus</name>
    <dbReference type="NCBI Taxonomy" id="83449"/>
    <lineage>
        <taxon>Bacteria</taxon>
        <taxon>Pseudomonadati</taxon>
        <taxon>Myxococcota</taxon>
        <taxon>Myxococcia</taxon>
        <taxon>Myxococcales</taxon>
        <taxon>Cystobacterineae</taxon>
        <taxon>Archangiaceae</taxon>
        <taxon>Cystobacter</taxon>
    </lineage>
</organism>
<dbReference type="PROSITE" id="PS01173">
    <property type="entry name" value="LIPASE_GDXG_HIS"/>
    <property type="match status" value="1"/>
</dbReference>
<evidence type="ECO:0000256" key="5">
    <source>
        <dbReference type="RuleBase" id="RU361235"/>
    </source>
</evidence>
<evidence type="ECO:0000256" key="4">
    <source>
        <dbReference type="PIRSR" id="PIRSR600997-1"/>
    </source>
</evidence>
<sequence length="551" mass="58409">MRSGRPSVVSASSALMGLLACVLASGCAHIPRSENKARETQDQGPVIADTAQGQVRGATLDGIRVFKGIAYGGPTSGKNRFMPPTRPESWSGVKDALAFGPRCAQRSAIGANVAPEVISALVTPDTKEMSEDCLRLNIWTPNVADGGKRPVMVWLHGGGFVEGSGSAAMYDGTALAKRGDVVVVTLNHRLGVFGYLYPGAAAGEAWASSGNAGMLDIVAALQWVRDNIASFGGDPGNVTLFGESGGGMKVTLLLAMPAAQGLFHRAISQSGAMLKALAPEPAATQAGEVLAELGLKPGDFASLQELPVEKVLDAQTAVLKKNRGAFSFNSPFTPVADGTVLPGHPFTPEAPALSANVPLLIGTNKDEMTLFLYGQTSLMTDGMARMGIGRIAGEAAGPLFDHYRERLPDASAKEVLMTAGSDMFRASSLLVAERKAAQQAPVYVYQFDWETPVLDGKLKATHALEIPFVFDNVDLMPSLTGRAPELAGLADQMSTAWIFFARSGNPQHPGIPEWPAYDAQRRATMLFNLQSQVRSDPGREERLLWQSVFTK</sequence>
<evidence type="ECO:0000259" key="6">
    <source>
        <dbReference type="Pfam" id="PF00135"/>
    </source>
</evidence>
<feature type="active site" description="Acyl-ester intermediate" evidence="4">
    <location>
        <position position="244"/>
    </location>
</feature>
<comment type="similarity">
    <text evidence="1 5">Belongs to the type-B carboxylesterase/lipase family.</text>
</comment>
<feature type="signal peptide" evidence="5">
    <location>
        <begin position="1"/>
        <end position="24"/>
    </location>
</feature>
<dbReference type="EC" id="3.1.1.-" evidence="5"/>
<feature type="chain" id="PRO_5011824161" description="Carboxylic ester hydrolase" evidence="5">
    <location>
        <begin position="25"/>
        <end position="551"/>
    </location>
</feature>
<evidence type="ECO:0000256" key="2">
    <source>
        <dbReference type="ARBA" id="ARBA00010515"/>
    </source>
</evidence>
<name>A0A1L9B0P6_9BACT</name>